<dbReference type="InterPro" id="IPR043519">
    <property type="entry name" value="NT_sf"/>
</dbReference>
<reference evidence="1 2" key="1">
    <citation type="submission" date="2023-08" db="EMBL/GenBank/DDBJ databases">
        <authorList>
            <person name="Park J.-S."/>
        </authorList>
    </citation>
    <scope>NUCLEOTIDE SEQUENCE [LARGE SCALE GENOMIC DNA]</scope>
    <source>
        <strain evidence="1 2">2205SS18-9</strain>
    </source>
</reference>
<dbReference type="RefSeq" id="WP_305991475.1">
    <property type="nucleotide sequence ID" value="NZ_JAVAMP010000002.1"/>
</dbReference>
<gene>
    <name evidence="1" type="ORF">Q5Y73_08720</name>
</gene>
<dbReference type="InterPro" id="IPR007530">
    <property type="entry name" value="Aminoglycoside_adenylylTfrase"/>
</dbReference>
<dbReference type="Proteomes" id="UP001231941">
    <property type="component" value="Unassembled WGS sequence"/>
</dbReference>
<accession>A0ABT9IY01</accession>
<sequence length="285" mass="34003">MRNENEVMNQILEYAENNEMVRAVILNGSRANPNLKNDIFSDYDVVFLVKDPTFFLEHQDWIQHFGKTIIMQQNSFDDNGEKSHIFLMIFEDGVRIDLFFRSIKEVNKCLEDSLKVTLLDKDNILPEFDPATEEYYYTKKPTKQKFEKDCNNFWWCSTYVAKSIWRDQLSYAKYIYDVIMKDHMRDMISWYIGSKKNWEVNSGSLGKHFKQQLPEELWNSFEKTYSGSNYEEIWESLFEAGKLFRKIGLETAEQLGYEYPFEDDEKVTEYLKKIKELPKDAKTIV</sequence>
<dbReference type="Gene3D" id="3.30.460.10">
    <property type="entry name" value="Beta Polymerase, domain 2"/>
    <property type="match status" value="1"/>
</dbReference>
<comment type="caution">
    <text evidence="1">The sequence shown here is derived from an EMBL/GenBank/DDBJ whole genome shotgun (WGS) entry which is preliminary data.</text>
</comment>
<evidence type="ECO:0000313" key="2">
    <source>
        <dbReference type="Proteomes" id="UP001231941"/>
    </source>
</evidence>
<dbReference type="EMBL" id="JAVAMP010000002">
    <property type="protein sequence ID" value="MDP5274188.1"/>
    <property type="molecule type" value="Genomic_DNA"/>
</dbReference>
<name>A0ABT9IY01_9BACL</name>
<dbReference type="SUPFAM" id="SSF81301">
    <property type="entry name" value="Nucleotidyltransferase"/>
    <property type="match status" value="1"/>
</dbReference>
<dbReference type="Pfam" id="PF04439">
    <property type="entry name" value="Adenyl_transf"/>
    <property type="match status" value="1"/>
</dbReference>
<dbReference type="SUPFAM" id="SSF81631">
    <property type="entry name" value="PAP/OAS1 substrate-binding domain"/>
    <property type="match status" value="1"/>
</dbReference>
<keyword evidence="2" id="KW-1185">Reference proteome</keyword>
<evidence type="ECO:0000313" key="1">
    <source>
        <dbReference type="EMBL" id="MDP5274188.1"/>
    </source>
</evidence>
<protein>
    <submittedName>
        <fullName evidence="1">Aminoglycoside 6-adenylyltransferase</fullName>
    </submittedName>
</protein>
<proteinExistence type="predicted"/>
<dbReference type="PIRSF" id="PIRSF000812">
    <property type="entry name" value="AAD"/>
    <property type="match status" value="1"/>
</dbReference>
<organism evidence="1 2">
    <name type="scientific">Chengkuizengella axinellae</name>
    <dbReference type="NCBI Taxonomy" id="3064388"/>
    <lineage>
        <taxon>Bacteria</taxon>
        <taxon>Bacillati</taxon>
        <taxon>Bacillota</taxon>
        <taxon>Bacilli</taxon>
        <taxon>Bacillales</taxon>
        <taxon>Paenibacillaceae</taxon>
        <taxon>Chengkuizengella</taxon>
    </lineage>
</organism>
<dbReference type="Gene3D" id="1.20.120.330">
    <property type="entry name" value="Nucleotidyltransferases domain 2"/>
    <property type="match status" value="1"/>
</dbReference>